<evidence type="ECO:0000313" key="3">
    <source>
        <dbReference type="EMBL" id="PRQ02318.1"/>
    </source>
</evidence>
<evidence type="ECO:0000313" key="4">
    <source>
        <dbReference type="Proteomes" id="UP000237968"/>
    </source>
</evidence>
<dbReference type="AlphaFoldDB" id="A0A2S9YB21"/>
<dbReference type="SUPFAM" id="SSF54637">
    <property type="entry name" value="Thioesterase/thiol ester dehydrase-isomerase"/>
    <property type="match status" value="2"/>
</dbReference>
<proteinExistence type="predicted"/>
<dbReference type="EMBL" id="PVNK01000123">
    <property type="protein sequence ID" value="PRQ02318.1"/>
    <property type="molecule type" value="Genomic_DNA"/>
</dbReference>
<evidence type="ECO:0000259" key="2">
    <source>
        <dbReference type="Pfam" id="PF20789"/>
    </source>
</evidence>
<comment type="caution">
    <text evidence="3">The sequence shown here is derived from an EMBL/GenBank/DDBJ whole genome shotgun (WGS) entry which is preliminary data.</text>
</comment>
<accession>A0A2S9YB21</accession>
<dbReference type="InterPro" id="IPR042171">
    <property type="entry name" value="Acyl-CoA_hotdog"/>
</dbReference>
<dbReference type="Pfam" id="PF13622">
    <property type="entry name" value="4HBT_3"/>
    <property type="match status" value="1"/>
</dbReference>
<organism evidence="3 4">
    <name type="scientific">Enhygromyxa salina</name>
    <dbReference type="NCBI Taxonomy" id="215803"/>
    <lineage>
        <taxon>Bacteria</taxon>
        <taxon>Pseudomonadati</taxon>
        <taxon>Myxococcota</taxon>
        <taxon>Polyangia</taxon>
        <taxon>Nannocystales</taxon>
        <taxon>Nannocystaceae</taxon>
        <taxon>Enhygromyxa</taxon>
    </lineage>
</organism>
<protein>
    <recommendedName>
        <fullName evidence="5">Thioesterase-like superfamily protein</fullName>
    </recommendedName>
</protein>
<sequence>MTDQHFYQRALGAHGEERLFATELTRGPWSNDHQHGGPPAALLARAVEREGERAGQMFVARMTVELLRPIPIAAPLEVVTEVLAEGRTVDRIAAALVSGDRQLAVALAVRIRVEEQGVPIREHDDVEPMRPVDQCRPFEFPFFLHDVGYHSAMELRVASGEFGSGKFGVWIRPRPVLVEGEPSSALQRVMICADAGHGVGSALDPAKWSFVNPDLTVALHRLPAGEWLGMQARTWPEPLGFGLCRTTLLDARGDLGVVLQSQVIEGR</sequence>
<name>A0A2S9YB21_9BACT</name>
<dbReference type="Proteomes" id="UP000237968">
    <property type="component" value="Unassembled WGS sequence"/>
</dbReference>
<dbReference type="OrthoDB" id="1413770at2"/>
<dbReference type="RefSeq" id="WP_106391820.1">
    <property type="nucleotide sequence ID" value="NZ_PVNK01000123.1"/>
</dbReference>
<gene>
    <name evidence="3" type="ORF">ENSA5_24090</name>
</gene>
<evidence type="ECO:0000259" key="1">
    <source>
        <dbReference type="Pfam" id="PF13622"/>
    </source>
</evidence>
<dbReference type="Pfam" id="PF20789">
    <property type="entry name" value="4HBT_3C"/>
    <property type="match status" value="1"/>
</dbReference>
<keyword evidence="4" id="KW-1185">Reference proteome</keyword>
<dbReference type="InterPro" id="IPR049450">
    <property type="entry name" value="ACOT8-like_C"/>
</dbReference>
<dbReference type="InterPro" id="IPR029069">
    <property type="entry name" value="HotDog_dom_sf"/>
</dbReference>
<evidence type="ECO:0008006" key="5">
    <source>
        <dbReference type="Google" id="ProtNLM"/>
    </source>
</evidence>
<feature type="domain" description="Acyl-CoA thioesterase-like C-terminal" evidence="2">
    <location>
        <begin position="133"/>
        <end position="255"/>
    </location>
</feature>
<dbReference type="Gene3D" id="2.40.160.210">
    <property type="entry name" value="Acyl-CoA thioesterase, double hotdog domain"/>
    <property type="match status" value="1"/>
</dbReference>
<dbReference type="InterPro" id="IPR049449">
    <property type="entry name" value="TesB_ACOT8-like_N"/>
</dbReference>
<feature type="domain" description="Acyl-CoA thioesterase-like N-terminal HotDog" evidence="1">
    <location>
        <begin position="26"/>
        <end position="110"/>
    </location>
</feature>
<reference evidence="3 4" key="1">
    <citation type="submission" date="2018-03" db="EMBL/GenBank/DDBJ databases">
        <title>Draft Genome Sequences of the Obligatory Marine Myxobacteria Enhygromyxa salina SWB005.</title>
        <authorList>
            <person name="Poehlein A."/>
            <person name="Moghaddam J.A."/>
            <person name="Harms H."/>
            <person name="Alanjari M."/>
            <person name="Koenig G.M."/>
            <person name="Daniel R."/>
            <person name="Schaeberle T.F."/>
        </authorList>
    </citation>
    <scope>NUCLEOTIDE SEQUENCE [LARGE SCALE GENOMIC DNA]</scope>
    <source>
        <strain evidence="3 4">SWB005</strain>
    </source>
</reference>